<proteinExistence type="inferred from homology"/>
<evidence type="ECO:0000256" key="6">
    <source>
        <dbReference type="RuleBase" id="RU364082"/>
    </source>
</evidence>
<keyword evidence="6" id="KW-0521">NADP</keyword>
<dbReference type="AlphaFoldDB" id="A0A0C5WBZ3"/>
<dbReference type="HOGENOM" id="CLU_045518_1_2_10"/>
<comment type="catalytic activity">
    <reaction evidence="5">
        <text>dTDP-beta-L-rhamnose + NADP(+) = dTDP-4-dehydro-beta-L-rhamnose + NADPH + H(+)</text>
        <dbReference type="Rhea" id="RHEA:21796"/>
        <dbReference type="ChEBI" id="CHEBI:15378"/>
        <dbReference type="ChEBI" id="CHEBI:57510"/>
        <dbReference type="ChEBI" id="CHEBI:57783"/>
        <dbReference type="ChEBI" id="CHEBI:58349"/>
        <dbReference type="ChEBI" id="CHEBI:62830"/>
        <dbReference type="EC" id="1.1.1.133"/>
    </reaction>
</comment>
<protein>
    <recommendedName>
        <fullName evidence="4 6">dTDP-4-dehydrorhamnose reductase</fullName>
        <ecNumber evidence="3 6">1.1.1.133</ecNumber>
    </recommendedName>
</protein>
<name>A0A0C5WBZ3_9FLAO</name>
<reference evidence="8 9" key="1">
    <citation type="submission" date="2014-02" db="EMBL/GenBank/DDBJ databases">
        <authorList>
            <person name="Young C.-C."/>
            <person name="Hameed A."/>
            <person name="Huang H.-C."/>
            <person name="Shahina M."/>
        </authorList>
    </citation>
    <scope>NUCLEOTIDE SEQUENCE [LARGE SCALE GENOMIC DNA]</scope>
    <source>
        <strain evidence="8 9">CC-SAMT-1</strain>
    </source>
</reference>
<dbReference type="EC" id="1.1.1.133" evidence="3 6"/>
<dbReference type="PANTHER" id="PTHR10491:SF4">
    <property type="entry name" value="METHIONINE ADENOSYLTRANSFERASE 2 SUBUNIT BETA"/>
    <property type="match status" value="1"/>
</dbReference>
<evidence type="ECO:0000313" key="9">
    <source>
        <dbReference type="Proteomes" id="UP000032229"/>
    </source>
</evidence>
<dbReference type="InterPro" id="IPR036291">
    <property type="entry name" value="NAD(P)-bd_dom_sf"/>
</dbReference>
<dbReference type="GO" id="GO:0008831">
    <property type="term" value="F:dTDP-4-dehydrorhamnose reductase activity"/>
    <property type="evidence" value="ECO:0007669"/>
    <property type="project" value="UniProtKB-EC"/>
</dbReference>
<accession>A0A0C5WBZ3</accession>
<comment type="pathway">
    <text evidence="1 6">Carbohydrate biosynthesis; dTDP-L-rhamnose biosynthesis.</text>
</comment>
<dbReference type="GO" id="GO:0005829">
    <property type="term" value="C:cytosol"/>
    <property type="evidence" value="ECO:0007669"/>
    <property type="project" value="TreeGrafter"/>
</dbReference>
<dbReference type="Gene3D" id="3.40.50.720">
    <property type="entry name" value="NAD(P)-binding Rossmann-like Domain"/>
    <property type="match status" value="1"/>
</dbReference>
<dbReference type="Pfam" id="PF04321">
    <property type="entry name" value="RmlD_sub_bind"/>
    <property type="match status" value="1"/>
</dbReference>
<evidence type="ECO:0000256" key="5">
    <source>
        <dbReference type="ARBA" id="ARBA00048200"/>
    </source>
</evidence>
<keyword evidence="9" id="KW-1185">Reference proteome</keyword>
<dbReference type="Proteomes" id="UP000032229">
    <property type="component" value="Chromosome"/>
</dbReference>
<dbReference type="PATRIC" id="fig|1454006.5.peg.718"/>
<evidence type="ECO:0000256" key="1">
    <source>
        <dbReference type="ARBA" id="ARBA00004781"/>
    </source>
</evidence>
<evidence type="ECO:0000256" key="4">
    <source>
        <dbReference type="ARBA" id="ARBA00017099"/>
    </source>
</evidence>
<comment type="similarity">
    <text evidence="2 6">Belongs to the dTDP-4-dehydrorhamnose reductase family.</text>
</comment>
<dbReference type="OrthoDB" id="9803892at2"/>
<organism evidence="8 9">
    <name type="scientific">Siansivirga zeaxanthinifaciens CC-SAMT-1</name>
    <dbReference type="NCBI Taxonomy" id="1454006"/>
    <lineage>
        <taxon>Bacteria</taxon>
        <taxon>Pseudomonadati</taxon>
        <taxon>Bacteroidota</taxon>
        <taxon>Flavobacteriia</taxon>
        <taxon>Flavobacteriales</taxon>
        <taxon>Flavobacteriaceae</taxon>
        <taxon>Siansivirga</taxon>
    </lineage>
</organism>
<dbReference type="PANTHER" id="PTHR10491">
    <property type="entry name" value="DTDP-4-DEHYDRORHAMNOSE REDUCTASE"/>
    <property type="match status" value="1"/>
</dbReference>
<dbReference type="UniPathway" id="UPA00124"/>
<sequence length="283" mass="32267">MTTILVTGGNGQLASCIKDISKVYNHFKFIYTNRQDLDICDYSQLDNFFKLNTIDYCINCAAYTAVDKAEEDVEEAFLVNAIGAKNLAEACKIHQITLMHISTDFVFDGTKQSPYLETDSTNPLNIYGKSKLQGELEIQKILDTYFIIRTSWLYSEYGNNFMKTMLRLAESRKEISVVNDQIGTPTYAGDLARVILHLIDSKTKVYGEYHYSNLGEISWYDFANAIFKLSNKNIVLNPINTVSYPTPANRPKYSVLDKSKISKKLNVSIPYWDKSLELVINKF</sequence>
<keyword evidence="6" id="KW-0560">Oxidoreductase</keyword>
<dbReference type="STRING" id="1454006.AW14_03700"/>
<dbReference type="KEGG" id="sze:AW14_03700"/>
<dbReference type="RefSeq" id="WP_044637574.1">
    <property type="nucleotide sequence ID" value="NZ_CP007202.1"/>
</dbReference>
<dbReference type="CDD" id="cd05254">
    <property type="entry name" value="dTDP_HR_like_SDR_e"/>
    <property type="match status" value="1"/>
</dbReference>
<evidence type="ECO:0000313" key="8">
    <source>
        <dbReference type="EMBL" id="AJR02874.1"/>
    </source>
</evidence>
<evidence type="ECO:0000256" key="2">
    <source>
        <dbReference type="ARBA" id="ARBA00010944"/>
    </source>
</evidence>
<dbReference type="InterPro" id="IPR005913">
    <property type="entry name" value="dTDP_dehydrorham_reduct"/>
</dbReference>
<dbReference type="EMBL" id="CP007202">
    <property type="protein sequence ID" value="AJR02874.1"/>
    <property type="molecule type" value="Genomic_DNA"/>
</dbReference>
<dbReference type="NCBIfam" id="TIGR01214">
    <property type="entry name" value="rmlD"/>
    <property type="match status" value="1"/>
</dbReference>
<dbReference type="InterPro" id="IPR029903">
    <property type="entry name" value="RmlD-like-bd"/>
</dbReference>
<gene>
    <name evidence="8" type="ORF">AW14_03700</name>
</gene>
<dbReference type="SUPFAM" id="SSF51735">
    <property type="entry name" value="NAD(P)-binding Rossmann-fold domains"/>
    <property type="match status" value="1"/>
</dbReference>
<comment type="function">
    <text evidence="6">Catalyzes the reduction of dTDP-6-deoxy-L-lyxo-4-hexulose to yield dTDP-L-rhamnose.</text>
</comment>
<dbReference type="GO" id="GO:0019305">
    <property type="term" value="P:dTDP-rhamnose biosynthetic process"/>
    <property type="evidence" value="ECO:0007669"/>
    <property type="project" value="UniProtKB-UniPathway"/>
</dbReference>
<evidence type="ECO:0000256" key="3">
    <source>
        <dbReference type="ARBA" id="ARBA00012929"/>
    </source>
</evidence>
<dbReference type="Gene3D" id="3.90.25.10">
    <property type="entry name" value="UDP-galactose 4-epimerase, domain 1"/>
    <property type="match status" value="1"/>
</dbReference>
<feature type="domain" description="RmlD-like substrate binding" evidence="7">
    <location>
        <begin position="3"/>
        <end position="282"/>
    </location>
</feature>
<evidence type="ECO:0000259" key="7">
    <source>
        <dbReference type="Pfam" id="PF04321"/>
    </source>
</evidence>